<proteinExistence type="predicted"/>
<accession>A0AC58UQF1</accession>
<protein>
    <submittedName>
        <fullName evidence="2">Uncharacterized protein LOC142181934</fullName>
    </submittedName>
</protein>
<evidence type="ECO:0000313" key="2">
    <source>
        <dbReference type="RefSeq" id="XP_075111726.1"/>
    </source>
</evidence>
<dbReference type="RefSeq" id="XP_075111726.1">
    <property type="nucleotide sequence ID" value="XM_075255625.1"/>
</dbReference>
<reference evidence="2" key="2">
    <citation type="submission" date="2025-08" db="UniProtKB">
        <authorList>
            <consortium name="RefSeq"/>
        </authorList>
    </citation>
    <scope>IDENTIFICATION</scope>
    <source>
        <tissue evidence="2">Leaf</tissue>
    </source>
</reference>
<sequence>MIKNGCIYHLVRVADTTSEVSVPESVPVMNEFLEVFPDELPGIPPDRDIDFGIDVLPDTRPVSIPLYRTAPAELRELKEQLKDLLEKGIQVDPQKIAAVKDWPIPTTPMEIRSFLGLAGYYRREGKYGGRRSPAGSPWVVWLIWERIKGLCISTSDEGKVMVHNGAESSLVVEVKEKQFIDPALAQMKEAVLNNKTSAFSLGGEDGVLQCQGRLCVPNVDNLRERVMAEAHNSSFHASIQMAPFKALYGRRCRSSIGWFEVGEAELLGTDLVHQTMEKVKIIQGRMKAAQSHQKSYADVRQRELEFQVDDWVFLKKVVGDPSAIVPIETIEVSEDLSYEEVLVAILDRQVRKLRNKEIASVKVLWRSQQVKESTWEAEKEMKEKYPHLFEQV</sequence>
<evidence type="ECO:0000313" key="1">
    <source>
        <dbReference type="Proteomes" id="UP000790787"/>
    </source>
</evidence>
<gene>
    <name evidence="2" type="primary">LOC142181934</name>
</gene>
<organism evidence="1 2">
    <name type="scientific">Nicotiana tabacum</name>
    <name type="common">Common tobacco</name>
    <dbReference type="NCBI Taxonomy" id="4097"/>
    <lineage>
        <taxon>Eukaryota</taxon>
        <taxon>Viridiplantae</taxon>
        <taxon>Streptophyta</taxon>
        <taxon>Embryophyta</taxon>
        <taxon>Tracheophyta</taxon>
        <taxon>Spermatophyta</taxon>
        <taxon>Magnoliopsida</taxon>
        <taxon>eudicotyledons</taxon>
        <taxon>Gunneridae</taxon>
        <taxon>Pentapetalae</taxon>
        <taxon>asterids</taxon>
        <taxon>lamiids</taxon>
        <taxon>Solanales</taxon>
        <taxon>Solanaceae</taxon>
        <taxon>Nicotianoideae</taxon>
        <taxon>Nicotianeae</taxon>
        <taxon>Nicotiana</taxon>
    </lineage>
</organism>
<keyword evidence="1" id="KW-1185">Reference proteome</keyword>
<dbReference type="Proteomes" id="UP000790787">
    <property type="component" value="Chromosome 6"/>
</dbReference>
<reference evidence="1" key="1">
    <citation type="journal article" date="2014" name="Nat. Commun.">
        <title>The tobacco genome sequence and its comparison with those of tomato and potato.</title>
        <authorList>
            <person name="Sierro N."/>
            <person name="Battey J.N."/>
            <person name="Ouadi S."/>
            <person name="Bakaher N."/>
            <person name="Bovet L."/>
            <person name="Willig A."/>
            <person name="Goepfert S."/>
            <person name="Peitsch M.C."/>
            <person name="Ivanov N.V."/>
        </authorList>
    </citation>
    <scope>NUCLEOTIDE SEQUENCE [LARGE SCALE GENOMIC DNA]</scope>
</reference>
<name>A0AC58UQF1_TOBAC</name>